<feature type="compositionally biased region" description="Low complexity" evidence="1">
    <location>
        <begin position="284"/>
        <end position="296"/>
    </location>
</feature>
<keyword evidence="3" id="KW-1185">Reference proteome</keyword>
<dbReference type="AlphaFoldDB" id="A0A8H7AN47"/>
<proteinExistence type="predicted"/>
<evidence type="ECO:0000313" key="3">
    <source>
        <dbReference type="Proteomes" id="UP000606974"/>
    </source>
</evidence>
<sequence length="323" mass="34724">MPPSNTPRNSYRSVECPEVPSHSSWYSDELEPEGRFSSHRQYDKSGSSSRSSHRESGHPSSSARYSYHESEAPSSQPHISSSIPRAKTTAAPSSKNPFARLLATGDLPRSNNPFSRHESSRHAGSSGSLHRSNAVHSRSRSSYQTSSHRKSAGPHHSSSASTIRGPASTVHSSSPSSMDEHLDSYAGALVPQRSQTVAQRLSSGSRYYGNKQPARSGSTSSSRTGSSRTTESTSSQTSANAQNVTYNITNINIGSNNIGKGTDDLLAGMSTIKIGEPSGYAGHSRITSSSSLSGRRTPYPEPGSIWECDCDESLEDWPDWESD</sequence>
<protein>
    <submittedName>
        <fullName evidence="2">Uncharacterized protein</fullName>
    </submittedName>
</protein>
<accession>A0A8H7AN47</accession>
<reference evidence="2" key="1">
    <citation type="submission" date="2020-02" db="EMBL/GenBank/DDBJ databases">
        <authorList>
            <person name="Palmer J.M."/>
        </authorList>
    </citation>
    <scope>NUCLEOTIDE SEQUENCE</scope>
    <source>
        <strain evidence="2">EPUS1.4</strain>
        <tissue evidence="2">Thallus</tissue>
    </source>
</reference>
<dbReference type="EMBL" id="JAACFV010000022">
    <property type="protein sequence ID" value="KAF7511199.1"/>
    <property type="molecule type" value="Genomic_DNA"/>
</dbReference>
<feature type="compositionally biased region" description="Low complexity" evidence="1">
    <location>
        <begin position="215"/>
        <end position="238"/>
    </location>
</feature>
<feature type="region of interest" description="Disordered" evidence="1">
    <location>
        <begin position="1"/>
        <end position="238"/>
    </location>
</feature>
<feature type="compositionally biased region" description="Polar residues" evidence="1">
    <location>
        <begin position="192"/>
        <end position="205"/>
    </location>
</feature>
<feature type="compositionally biased region" description="Low complexity" evidence="1">
    <location>
        <begin position="72"/>
        <end position="84"/>
    </location>
</feature>
<evidence type="ECO:0000256" key="1">
    <source>
        <dbReference type="SAM" id="MobiDB-lite"/>
    </source>
</evidence>
<dbReference type="Proteomes" id="UP000606974">
    <property type="component" value="Unassembled WGS sequence"/>
</dbReference>
<evidence type="ECO:0000313" key="2">
    <source>
        <dbReference type="EMBL" id="KAF7511199.1"/>
    </source>
</evidence>
<feature type="compositionally biased region" description="Polar residues" evidence="1">
    <location>
        <begin position="122"/>
        <end position="136"/>
    </location>
</feature>
<gene>
    <name evidence="2" type="ORF">GJ744_005096</name>
</gene>
<feature type="region of interest" description="Disordered" evidence="1">
    <location>
        <begin position="279"/>
        <end position="307"/>
    </location>
</feature>
<organism evidence="2 3">
    <name type="scientific">Endocarpon pusillum</name>
    <dbReference type="NCBI Taxonomy" id="364733"/>
    <lineage>
        <taxon>Eukaryota</taxon>
        <taxon>Fungi</taxon>
        <taxon>Dikarya</taxon>
        <taxon>Ascomycota</taxon>
        <taxon>Pezizomycotina</taxon>
        <taxon>Eurotiomycetes</taxon>
        <taxon>Chaetothyriomycetidae</taxon>
        <taxon>Verrucariales</taxon>
        <taxon>Verrucariaceae</taxon>
        <taxon>Endocarpon</taxon>
    </lineage>
</organism>
<comment type="caution">
    <text evidence="2">The sequence shown here is derived from an EMBL/GenBank/DDBJ whole genome shotgun (WGS) entry which is preliminary data.</text>
</comment>
<dbReference type="OrthoDB" id="10528524at2759"/>
<name>A0A8H7AN47_9EURO</name>
<feature type="compositionally biased region" description="Polar residues" evidence="1">
    <location>
        <begin position="1"/>
        <end position="12"/>
    </location>
</feature>
<feature type="compositionally biased region" description="Basic and acidic residues" evidence="1">
    <location>
        <begin position="32"/>
        <end position="43"/>
    </location>
</feature>